<name>A0A4C1UF11_EUMVA</name>
<evidence type="ECO:0008006" key="4">
    <source>
        <dbReference type="Google" id="ProtNLM"/>
    </source>
</evidence>
<gene>
    <name evidence="2" type="ORF">EVAR_20861_1</name>
</gene>
<proteinExistence type="predicted"/>
<dbReference type="AlphaFoldDB" id="A0A4C1UF11"/>
<dbReference type="Proteomes" id="UP000299102">
    <property type="component" value="Unassembled WGS sequence"/>
</dbReference>
<keyword evidence="1" id="KW-0732">Signal</keyword>
<comment type="caution">
    <text evidence="2">The sequence shown here is derived from an EMBL/GenBank/DDBJ whole genome shotgun (WGS) entry which is preliminary data.</text>
</comment>
<evidence type="ECO:0000256" key="1">
    <source>
        <dbReference type="SAM" id="SignalP"/>
    </source>
</evidence>
<keyword evidence="3" id="KW-1185">Reference proteome</keyword>
<protein>
    <recommendedName>
        <fullName evidence="4">Secreted protein</fullName>
    </recommendedName>
</protein>
<sequence>MWCTFFGVIISLAADILYLRAGACPSRVLQERSDVAFPGRGVAALMKPPGAATKPPFLPRPASLKVTRLPPAAFALRSPSLGRFKPNRVRFRRGNFKRNVRANSRRARRAIA</sequence>
<dbReference type="EMBL" id="BGZK01000162">
    <property type="protein sequence ID" value="GBP24536.1"/>
    <property type="molecule type" value="Genomic_DNA"/>
</dbReference>
<evidence type="ECO:0000313" key="2">
    <source>
        <dbReference type="EMBL" id="GBP24536.1"/>
    </source>
</evidence>
<accession>A0A4C1UF11</accession>
<evidence type="ECO:0000313" key="3">
    <source>
        <dbReference type="Proteomes" id="UP000299102"/>
    </source>
</evidence>
<reference evidence="2 3" key="1">
    <citation type="journal article" date="2019" name="Commun. Biol.">
        <title>The bagworm genome reveals a unique fibroin gene that provides high tensile strength.</title>
        <authorList>
            <person name="Kono N."/>
            <person name="Nakamura H."/>
            <person name="Ohtoshi R."/>
            <person name="Tomita M."/>
            <person name="Numata K."/>
            <person name="Arakawa K."/>
        </authorList>
    </citation>
    <scope>NUCLEOTIDE SEQUENCE [LARGE SCALE GENOMIC DNA]</scope>
</reference>
<organism evidence="2 3">
    <name type="scientific">Eumeta variegata</name>
    <name type="common">Bagworm moth</name>
    <name type="synonym">Eumeta japonica</name>
    <dbReference type="NCBI Taxonomy" id="151549"/>
    <lineage>
        <taxon>Eukaryota</taxon>
        <taxon>Metazoa</taxon>
        <taxon>Ecdysozoa</taxon>
        <taxon>Arthropoda</taxon>
        <taxon>Hexapoda</taxon>
        <taxon>Insecta</taxon>
        <taxon>Pterygota</taxon>
        <taxon>Neoptera</taxon>
        <taxon>Endopterygota</taxon>
        <taxon>Lepidoptera</taxon>
        <taxon>Glossata</taxon>
        <taxon>Ditrysia</taxon>
        <taxon>Tineoidea</taxon>
        <taxon>Psychidae</taxon>
        <taxon>Oiketicinae</taxon>
        <taxon>Eumeta</taxon>
    </lineage>
</organism>
<feature type="signal peptide" evidence="1">
    <location>
        <begin position="1"/>
        <end position="21"/>
    </location>
</feature>
<feature type="chain" id="PRO_5020035119" description="Secreted protein" evidence="1">
    <location>
        <begin position="22"/>
        <end position="112"/>
    </location>
</feature>